<evidence type="ECO:0000259" key="1">
    <source>
        <dbReference type="Pfam" id="PF04685"/>
    </source>
</evidence>
<evidence type="ECO:0000313" key="2">
    <source>
        <dbReference type="EMBL" id="CAD7412331.1"/>
    </source>
</evidence>
<protein>
    <recommendedName>
        <fullName evidence="1">Glycosyl-hydrolase family 116 catalytic region domain-containing protein</fullName>
    </recommendedName>
</protein>
<sequence>MQFRNGTMGAVNGMMPDGRVDDITIQSEEVWTGVVYGLAATMIHEGMIDEAFKTAGGIYHTVYNRIGLGFETPEALYAEKHYRAIGYMRPLSIWAMQHAWEQRKHFVDQ</sequence>
<organism evidence="2">
    <name type="scientific">Timema cristinae</name>
    <name type="common">Walking stick</name>
    <dbReference type="NCBI Taxonomy" id="61476"/>
    <lineage>
        <taxon>Eukaryota</taxon>
        <taxon>Metazoa</taxon>
        <taxon>Ecdysozoa</taxon>
        <taxon>Arthropoda</taxon>
        <taxon>Hexapoda</taxon>
        <taxon>Insecta</taxon>
        <taxon>Pterygota</taxon>
        <taxon>Neoptera</taxon>
        <taxon>Polyneoptera</taxon>
        <taxon>Phasmatodea</taxon>
        <taxon>Timematodea</taxon>
        <taxon>Timematoidea</taxon>
        <taxon>Timematidae</taxon>
        <taxon>Timema</taxon>
    </lineage>
</organism>
<dbReference type="EMBL" id="OC322810">
    <property type="protein sequence ID" value="CAD7412331.1"/>
    <property type="molecule type" value="Genomic_DNA"/>
</dbReference>
<dbReference type="PANTHER" id="PTHR12654:SF0">
    <property type="entry name" value="NON-LYSOSOMAL GLUCOSYLCERAMIDASE"/>
    <property type="match status" value="1"/>
</dbReference>
<dbReference type="AlphaFoldDB" id="A0A7R9DEG5"/>
<feature type="domain" description="Glycosyl-hydrolase family 116 catalytic region" evidence="1">
    <location>
        <begin position="1"/>
        <end position="96"/>
    </location>
</feature>
<name>A0A7R9DEG5_TIMCR</name>
<dbReference type="InterPro" id="IPR052566">
    <property type="entry name" value="Non-lysos_glucosylceramidase"/>
</dbReference>
<dbReference type="InterPro" id="IPR006775">
    <property type="entry name" value="GH116_catalytic"/>
</dbReference>
<dbReference type="GO" id="GO:0008422">
    <property type="term" value="F:beta-glucosidase activity"/>
    <property type="evidence" value="ECO:0007669"/>
    <property type="project" value="TreeGrafter"/>
</dbReference>
<dbReference type="PANTHER" id="PTHR12654">
    <property type="entry name" value="BILE ACID BETA-GLUCOSIDASE-RELATED"/>
    <property type="match status" value="1"/>
</dbReference>
<gene>
    <name evidence="2" type="ORF">TCEB3V08_LOCUS11336</name>
</gene>
<dbReference type="Pfam" id="PF04685">
    <property type="entry name" value="DUF608"/>
    <property type="match status" value="1"/>
</dbReference>
<accession>A0A7R9DEG5</accession>
<reference evidence="2" key="1">
    <citation type="submission" date="2020-11" db="EMBL/GenBank/DDBJ databases">
        <authorList>
            <person name="Tran Van P."/>
        </authorList>
    </citation>
    <scope>NUCLEOTIDE SEQUENCE</scope>
</reference>
<proteinExistence type="predicted"/>